<keyword evidence="1" id="KW-0732">Signal</keyword>
<feature type="signal peptide" evidence="1">
    <location>
        <begin position="1"/>
        <end position="24"/>
    </location>
</feature>
<dbReference type="EMBL" id="OZ020097">
    <property type="protein sequence ID" value="CAK9269194.1"/>
    <property type="molecule type" value="Genomic_DNA"/>
</dbReference>
<sequence>MATKVFSLLLLPLLLLELIPCGQASIAVRHRSSVIWERALRQKMLLCYQDIDSGLWGSACKASAIEKENCALRCLSPTCYESIYGADPLEEGEIDLHRGRYYKICIRQ</sequence>
<evidence type="ECO:0000256" key="1">
    <source>
        <dbReference type="SAM" id="SignalP"/>
    </source>
</evidence>
<organism evidence="2 3">
    <name type="scientific">Sphagnum jensenii</name>
    <dbReference type="NCBI Taxonomy" id="128206"/>
    <lineage>
        <taxon>Eukaryota</taxon>
        <taxon>Viridiplantae</taxon>
        <taxon>Streptophyta</taxon>
        <taxon>Embryophyta</taxon>
        <taxon>Bryophyta</taxon>
        <taxon>Sphagnophytina</taxon>
        <taxon>Sphagnopsida</taxon>
        <taxon>Sphagnales</taxon>
        <taxon>Sphagnaceae</taxon>
        <taxon>Sphagnum</taxon>
    </lineage>
</organism>
<evidence type="ECO:0000313" key="2">
    <source>
        <dbReference type="EMBL" id="CAK9269194.1"/>
    </source>
</evidence>
<name>A0ABP0WQQ5_9BRYO</name>
<accession>A0ABP0WQQ5</accession>
<protein>
    <submittedName>
        <fullName evidence="2">Uncharacterized protein</fullName>
    </submittedName>
</protein>
<dbReference type="InterPro" id="IPR031985">
    <property type="entry name" value="DUF4787"/>
</dbReference>
<dbReference type="Proteomes" id="UP001497444">
    <property type="component" value="Chromosome 2"/>
</dbReference>
<dbReference type="PANTHER" id="PTHR35455">
    <property type="entry name" value="UNNAMED PRODUCT"/>
    <property type="match status" value="1"/>
</dbReference>
<evidence type="ECO:0000313" key="3">
    <source>
        <dbReference type="Proteomes" id="UP001497444"/>
    </source>
</evidence>
<gene>
    <name evidence="2" type="ORF">CSSPJE1EN1_LOCUS14672</name>
</gene>
<reference evidence="2 3" key="1">
    <citation type="submission" date="2024-02" db="EMBL/GenBank/DDBJ databases">
        <authorList>
            <consortium name="ELIXIR-Norway"/>
            <consortium name="Elixir Norway"/>
        </authorList>
    </citation>
    <scope>NUCLEOTIDE SEQUENCE [LARGE SCALE GENOMIC DNA]</scope>
</reference>
<keyword evidence="3" id="KW-1185">Reference proteome</keyword>
<feature type="chain" id="PRO_5046261702" evidence="1">
    <location>
        <begin position="25"/>
        <end position="108"/>
    </location>
</feature>
<dbReference type="PANTHER" id="PTHR35455:SF1">
    <property type="entry name" value="AGAP005842-PA"/>
    <property type="match status" value="1"/>
</dbReference>
<proteinExistence type="predicted"/>
<dbReference type="Pfam" id="PF16029">
    <property type="entry name" value="DUF4787"/>
    <property type="match status" value="1"/>
</dbReference>